<dbReference type="FunFam" id="3.30.70.270:FF:000001">
    <property type="entry name" value="Diguanylate cyclase domain protein"/>
    <property type="match status" value="1"/>
</dbReference>
<dbReference type="InterPro" id="IPR004010">
    <property type="entry name" value="Double_Cache_2"/>
</dbReference>
<dbReference type="SMART" id="SM00267">
    <property type="entry name" value="GGDEF"/>
    <property type="match status" value="1"/>
</dbReference>
<dbReference type="Proteomes" id="UP000027219">
    <property type="component" value="Unassembled WGS sequence"/>
</dbReference>
<dbReference type="PANTHER" id="PTHR45138:SF9">
    <property type="entry name" value="DIGUANYLATE CYCLASE DGCM-RELATED"/>
    <property type="match status" value="1"/>
</dbReference>
<dbReference type="SMART" id="SM01049">
    <property type="entry name" value="Cache_2"/>
    <property type="match status" value="1"/>
</dbReference>
<accession>A0A066UT86</accession>
<evidence type="ECO:0000256" key="4">
    <source>
        <dbReference type="ARBA" id="ARBA00022475"/>
    </source>
</evidence>
<proteinExistence type="predicted"/>
<dbReference type="InterPro" id="IPR033480">
    <property type="entry name" value="sCache_2"/>
</dbReference>
<dbReference type="CDD" id="cd01949">
    <property type="entry name" value="GGDEF"/>
    <property type="match status" value="1"/>
</dbReference>
<evidence type="ECO:0000256" key="6">
    <source>
        <dbReference type="ARBA" id="ARBA00022989"/>
    </source>
</evidence>
<name>A0A066UT86_9VIBR</name>
<dbReference type="GO" id="GO:0005886">
    <property type="term" value="C:plasma membrane"/>
    <property type="evidence" value="ECO:0007669"/>
    <property type="project" value="UniProtKB-SubCell"/>
</dbReference>
<dbReference type="PANTHER" id="PTHR45138">
    <property type="entry name" value="REGULATORY COMPONENTS OF SENSORY TRANSDUCTION SYSTEM"/>
    <property type="match status" value="1"/>
</dbReference>
<keyword evidence="10" id="KW-0732">Signal</keyword>
<organism evidence="12 13">
    <name type="scientific">Vibrio fortis</name>
    <dbReference type="NCBI Taxonomy" id="212667"/>
    <lineage>
        <taxon>Bacteria</taxon>
        <taxon>Pseudomonadati</taxon>
        <taxon>Pseudomonadota</taxon>
        <taxon>Gammaproteobacteria</taxon>
        <taxon>Vibrionales</taxon>
        <taxon>Vibrionaceae</taxon>
        <taxon>Vibrio</taxon>
    </lineage>
</organism>
<dbReference type="InterPro" id="IPR000160">
    <property type="entry name" value="GGDEF_dom"/>
</dbReference>
<evidence type="ECO:0000256" key="9">
    <source>
        <dbReference type="SAM" id="Phobius"/>
    </source>
</evidence>
<dbReference type="EC" id="2.7.7.65" evidence="3"/>
<evidence type="ECO:0000256" key="7">
    <source>
        <dbReference type="ARBA" id="ARBA00023136"/>
    </source>
</evidence>
<keyword evidence="5 9" id="KW-0812">Transmembrane</keyword>
<keyword evidence="7 9" id="KW-0472">Membrane</keyword>
<feature type="signal peptide" evidence="10">
    <location>
        <begin position="1"/>
        <end position="24"/>
    </location>
</feature>
<evidence type="ECO:0000313" key="12">
    <source>
        <dbReference type="EMBL" id="KDN27344.1"/>
    </source>
</evidence>
<dbReference type="GO" id="GO:0043709">
    <property type="term" value="P:cell adhesion involved in single-species biofilm formation"/>
    <property type="evidence" value="ECO:0007669"/>
    <property type="project" value="TreeGrafter"/>
</dbReference>
<dbReference type="InterPro" id="IPR043128">
    <property type="entry name" value="Rev_trsase/Diguanyl_cyclase"/>
</dbReference>
<dbReference type="STRING" id="212667.VFDL14_20855"/>
<evidence type="ECO:0000256" key="1">
    <source>
        <dbReference type="ARBA" id="ARBA00001946"/>
    </source>
</evidence>
<sequence length="491" mass="55957">MKFKRKYILNFSIALATVSMVLSAIQFNRTKEALLESNQVFFNTIVNASYDIVDTTVNEAIKTYLKGVIDTAHSYVESHKQLPEAQQLADLANTLKVGQSGYLYLLSPDGVHLYHPFLQGQDRSNVEHIQRQLKLEEGVSQYYHANPHETGMRPKVAYSRKLPSGNTLVATTYKDELMFLVDQVQLKEKLSKYAYGESGYIYIVDLDGNRILQNQFDNRAFESVVESTSQSFIRQVLNNREGHVKFDLENESGVATKNIFYKFYPYLNWVIVAGISEQELNKNHSLLFVSLMTLFASLIAIISVLVLYLKNRHHKMLELASLDYLTGINSRRSFMEQFKARVQKDQTSVSHLGVILLDIDHFKRVNDDFGHTQGDKVIQAVAVKLKEYETENRLIARYGGEEFVVVTFDCEQAELMELAETIRLDVEKTQGLCRQITISAGCCYAPVNQGVEKVIEKADAALYRAKEAGRNNTQCYSSPNWKCLPHIKHCI</sequence>
<dbReference type="PROSITE" id="PS50887">
    <property type="entry name" value="GGDEF"/>
    <property type="match status" value="1"/>
</dbReference>
<dbReference type="Gene3D" id="3.30.450.20">
    <property type="entry name" value="PAS domain"/>
    <property type="match status" value="2"/>
</dbReference>
<feature type="chain" id="PRO_5001632428" description="diguanylate cyclase" evidence="10">
    <location>
        <begin position="25"/>
        <end position="491"/>
    </location>
</feature>
<gene>
    <name evidence="12" type="ORF">VFDL14_20855</name>
</gene>
<reference evidence="12 13" key="1">
    <citation type="submission" date="2014-02" db="EMBL/GenBank/DDBJ databases">
        <title>Vibrio fortis Dalian14 Genome Sequencing.</title>
        <authorList>
            <person name="Wang Y."/>
            <person name="Song L."/>
            <person name="Liu G."/>
            <person name="Ding J."/>
        </authorList>
    </citation>
    <scope>NUCLEOTIDE SEQUENCE [LARGE SCALE GENOMIC DNA]</scope>
    <source>
        <strain evidence="12 13">Dalian14</strain>
    </source>
</reference>
<dbReference type="OrthoDB" id="5496380at2"/>
<evidence type="ECO:0000256" key="5">
    <source>
        <dbReference type="ARBA" id="ARBA00022692"/>
    </source>
</evidence>
<feature type="transmembrane region" description="Helical" evidence="9">
    <location>
        <begin position="286"/>
        <end position="309"/>
    </location>
</feature>
<evidence type="ECO:0000256" key="10">
    <source>
        <dbReference type="SAM" id="SignalP"/>
    </source>
</evidence>
<evidence type="ECO:0000259" key="11">
    <source>
        <dbReference type="PROSITE" id="PS50887"/>
    </source>
</evidence>
<dbReference type="GO" id="GO:0052621">
    <property type="term" value="F:diguanylate cyclase activity"/>
    <property type="evidence" value="ECO:0007669"/>
    <property type="project" value="UniProtKB-EC"/>
</dbReference>
<comment type="cofactor">
    <cofactor evidence="1">
        <name>Mg(2+)</name>
        <dbReference type="ChEBI" id="CHEBI:18420"/>
    </cofactor>
</comment>
<feature type="domain" description="GGDEF" evidence="11">
    <location>
        <begin position="350"/>
        <end position="478"/>
    </location>
</feature>
<evidence type="ECO:0000256" key="2">
    <source>
        <dbReference type="ARBA" id="ARBA00004651"/>
    </source>
</evidence>
<dbReference type="RefSeq" id="WP_032552953.1">
    <property type="nucleotide sequence ID" value="NZ_JFFR01000027.1"/>
</dbReference>
<keyword evidence="6 9" id="KW-1133">Transmembrane helix</keyword>
<keyword evidence="4" id="KW-1003">Cell membrane</keyword>
<dbReference type="SUPFAM" id="SSF55073">
    <property type="entry name" value="Nucleotide cyclase"/>
    <property type="match status" value="1"/>
</dbReference>
<protein>
    <recommendedName>
        <fullName evidence="3">diguanylate cyclase</fullName>
        <ecNumber evidence="3">2.7.7.65</ecNumber>
    </recommendedName>
</protein>
<dbReference type="EMBL" id="JFFR01000027">
    <property type="protein sequence ID" value="KDN27344.1"/>
    <property type="molecule type" value="Genomic_DNA"/>
</dbReference>
<dbReference type="GO" id="GO:1902201">
    <property type="term" value="P:negative regulation of bacterial-type flagellum-dependent cell motility"/>
    <property type="evidence" value="ECO:0007669"/>
    <property type="project" value="TreeGrafter"/>
</dbReference>
<dbReference type="NCBIfam" id="TIGR00254">
    <property type="entry name" value="GGDEF"/>
    <property type="match status" value="1"/>
</dbReference>
<evidence type="ECO:0000256" key="3">
    <source>
        <dbReference type="ARBA" id="ARBA00012528"/>
    </source>
</evidence>
<dbReference type="InterPro" id="IPR029787">
    <property type="entry name" value="Nucleotide_cyclase"/>
</dbReference>
<dbReference type="Pfam" id="PF00990">
    <property type="entry name" value="GGDEF"/>
    <property type="match status" value="1"/>
</dbReference>
<comment type="subcellular location">
    <subcellularLocation>
        <location evidence="2">Cell membrane</location>
        <topology evidence="2">Multi-pass membrane protein</topology>
    </subcellularLocation>
</comment>
<evidence type="ECO:0000256" key="8">
    <source>
        <dbReference type="ARBA" id="ARBA00034247"/>
    </source>
</evidence>
<dbReference type="Pfam" id="PF08269">
    <property type="entry name" value="dCache_2"/>
    <property type="match status" value="1"/>
</dbReference>
<keyword evidence="13" id="KW-1185">Reference proteome</keyword>
<comment type="caution">
    <text evidence="12">The sequence shown here is derived from an EMBL/GenBank/DDBJ whole genome shotgun (WGS) entry which is preliminary data.</text>
</comment>
<comment type="catalytic activity">
    <reaction evidence="8">
        <text>2 GTP = 3',3'-c-di-GMP + 2 diphosphate</text>
        <dbReference type="Rhea" id="RHEA:24898"/>
        <dbReference type="ChEBI" id="CHEBI:33019"/>
        <dbReference type="ChEBI" id="CHEBI:37565"/>
        <dbReference type="ChEBI" id="CHEBI:58805"/>
        <dbReference type="EC" id="2.7.7.65"/>
    </reaction>
</comment>
<dbReference type="Gene3D" id="3.30.70.270">
    <property type="match status" value="1"/>
</dbReference>
<evidence type="ECO:0000313" key="13">
    <source>
        <dbReference type="Proteomes" id="UP000027219"/>
    </source>
</evidence>
<dbReference type="InterPro" id="IPR050469">
    <property type="entry name" value="Diguanylate_Cyclase"/>
</dbReference>
<dbReference type="AlphaFoldDB" id="A0A066UT86"/>